<evidence type="ECO:0000256" key="1">
    <source>
        <dbReference type="SAM" id="SignalP"/>
    </source>
</evidence>
<protein>
    <recommendedName>
        <fullName evidence="4">Outer membrane protein with beta-barrel domain</fullName>
    </recommendedName>
</protein>
<keyword evidence="3" id="KW-1185">Reference proteome</keyword>
<dbReference type="AlphaFoldDB" id="A0A5B2W0K5"/>
<reference evidence="2 3" key="1">
    <citation type="submission" date="2019-09" db="EMBL/GenBank/DDBJ databases">
        <title>Chitinophaga ginsengihumi sp. nov., isolated from soil of ginseng rhizosphere.</title>
        <authorList>
            <person name="Lee J."/>
        </authorList>
    </citation>
    <scope>NUCLEOTIDE SEQUENCE [LARGE SCALE GENOMIC DNA]</scope>
    <source>
        <strain evidence="2 3">BN140078</strain>
    </source>
</reference>
<reference evidence="2 3" key="2">
    <citation type="submission" date="2019-09" db="EMBL/GenBank/DDBJ databases">
        <authorList>
            <person name="Jin C."/>
        </authorList>
    </citation>
    <scope>NUCLEOTIDE SEQUENCE [LARGE SCALE GENOMIC DNA]</scope>
    <source>
        <strain evidence="2 3">BN140078</strain>
    </source>
</reference>
<dbReference type="RefSeq" id="WP_149835856.1">
    <property type="nucleotide sequence ID" value="NZ_VUOC01000001.1"/>
</dbReference>
<dbReference type="Proteomes" id="UP000324611">
    <property type="component" value="Unassembled WGS sequence"/>
</dbReference>
<organism evidence="2 3">
    <name type="scientific">Chitinophaga agrisoli</name>
    <dbReference type="NCBI Taxonomy" id="2607653"/>
    <lineage>
        <taxon>Bacteria</taxon>
        <taxon>Pseudomonadati</taxon>
        <taxon>Bacteroidota</taxon>
        <taxon>Chitinophagia</taxon>
        <taxon>Chitinophagales</taxon>
        <taxon>Chitinophagaceae</taxon>
        <taxon>Chitinophaga</taxon>
    </lineage>
</organism>
<comment type="caution">
    <text evidence="2">The sequence shown here is derived from an EMBL/GenBank/DDBJ whole genome shotgun (WGS) entry which is preliminary data.</text>
</comment>
<dbReference type="EMBL" id="VUOC01000001">
    <property type="protein sequence ID" value="KAA2244458.1"/>
    <property type="molecule type" value="Genomic_DNA"/>
</dbReference>
<proteinExistence type="predicted"/>
<evidence type="ECO:0000313" key="3">
    <source>
        <dbReference type="Proteomes" id="UP000324611"/>
    </source>
</evidence>
<evidence type="ECO:0008006" key="4">
    <source>
        <dbReference type="Google" id="ProtNLM"/>
    </source>
</evidence>
<accession>A0A5B2W0K5</accession>
<sequence length="268" mass="29905">MIPRILRYTLGFSLWLSAAQAQVKPVTPPVTDTSVHRTDTTAHKADTIKPKAAAVVLPDSVYTVPGGLRIGLDLARFVVKAFQPYRTDVTVVGDYRIKKDLYLAAEAGWQSTSHSDTNYTYKGRGVFVTAGVDYNLLKKLLPQERYMIFAGIRYGFAQMSYEAPSYTISNSYWGDKLPGSVPKTNTSAHWVELIMGIKAEVLKNLFLGWNIREKILVSGPKDDIFPPIAIPGFGSGTKKSQFDWQYTISYCIPLNDIKVHVPRTPPKK</sequence>
<dbReference type="InterPro" id="IPR046111">
    <property type="entry name" value="DUF6048"/>
</dbReference>
<keyword evidence="1" id="KW-0732">Signal</keyword>
<evidence type="ECO:0000313" key="2">
    <source>
        <dbReference type="EMBL" id="KAA2244458.1"/>
    </source>
</evidence>
<name>A0A5B2W0K5_9BACT</name>
<feature type="signal peptide" evidence="1">
    <location>
        <begin position="1"/>
        <end position="21"/>
    </location>
</feature>
<gene>
    <name evidence="2" type="ORF">F0L74_00295</name>
</gene>
<feature type="chain" id="PRO_5022971987" description="Outer membrane protein with beta-barrel domain" evidence="1">
    <location>
        <begin position="22"/>
        <end position="268"/>
    </location>
</feature>
<dbReference type="Pfam" id="PF19515">
    <property type="entry name" value="DUF6048"/>
    <property type="match status" value="1"/>
</dbReference>